<evidence type="ECO:0000313" key="5">
    <source>
        <dbReference type="EMBL" id="RHW55188.1"/>
    </source>
</evidence>
<feature type="DNA-binding region" description="H-T-H motif" evidence="2">
    <location>
        <begin position="30"/>
        <end position="49"/>
    </location>
</feature>
<evidence type="ECO:0000256" key="1">
    <source>
        <dbReference type="ARBA" id="ARBA00023125"/>
    </source>
</evidence>
<dbReference type="STRING" id="1505723.SAMN04487792_1499"/>
<name>A0A1I1TL96_9LACO</name>
<dbReference type="PROSITE" id="PS50977">
    <property type="entry name" value="HTH_TETR_2"/>
    <property type="match status" value="1"/>
</dbReference>
<evidence type="ECO:0000313" key="6">
    <source>
        <dbReference type="EMBL" id="SFD59307.1"/>
    </source>
</evidence>
<evidence type="ECO:0000313" key="7">
    <source>
        <dbReference type="Proteomes" id="UP000199599"/>
    </source>
</evidence>
<evidence type="ECO:0000256" key="2">
    <source>
        <dbReference type="PROSITE-ProRule" id="PRU00335"/>
    </source>
</evidence>
<organism evidence="6 7">
    <name type="scientific">Lactobacillus bombicola</name>
    <dbReference type="NCBI Taxonomy" id="1505723"/>
    <lineage>
        <taxon>Bacteria</taxon>
        <taxon>Bacillati</taxon>
        <taxon>Bacillota</taxon>
        <taxon>Bacilli</taxon>
        <taxon>Lactobacillales</taxon>
        <taxon>Lactobacillaceae</taxon>
        <taxon>Lactobacillus</taxon>
    </lineage>
</organism>
<dbReference type="EMBL" id="QOCU01000008">
    <property type="protein sequence ID" value="RHW49393.1"/>
    <property type="molecule type" value="Genomic_DNA"/>
</dbReference>
<dbReference type="EMBL" id="QOCV01000002">
    <property type="protein sequence ID" value="RHW55188.1"/>
    <property type="molecule type" value="Genomic_DNA"/>
</dbReference>
<evidence type="ECO:0000313" key="4">
    <source>
        <dbReference type="EMBL" id="RHW49393.1"/>
    </source>
</evidence>
<dbReference type="RefSeq" id="WP_090093945.1">
    <property type="nucleotide sequence ID" value="NZ_CBCRVU010000004.1"/>
</dbReference>
<gene>
    <name evidence="4" type="ORF">DS834_07350</name>
    <name evidence="5" type="ORF">DS835_01020</name>
    <name evidence="6" type="ORF">SAMN04487792_1499</name>
</gene>
<reference evidence="7" key="1">
    <citation type="submission" date="2016-10" db="EMBL/GenBank/DDBJ databases">
        <authorList>
            <person name="Varghese N."/>
            <person name="Submissions S."/>
        </authorList>
    </citation>
    <scope>NUCLEOTIDE SEQUENCE [LARGE SCALE GENOMIC DNA]</scope>
    <source>
        <strain evidence="7">R-53102</strain>
    </source>
</reference>
<dbReference type="SUPFAM" id="SSF46689">
    <property type="entry name" value="Homeodomain-like"/>
    <property type="match status" value="1"/>
</dbReference>
<keyword evidence="1 2" id="KW-0238">DNA-binding</keyword>
<keyword evidence="9" id="KW-1185">Reference proteome</keyword>
<evidence type="ECO:0000259" key="3">
    <source>
        <dbReference type="PROSITE" id="PS50977"/>
    </source>
</evidence>
<dbReference type="Proteomes" id="UP000265862">
    <property type="component" value="Unassembled WGS sequence"/>
</dbReference>
<dbReference type="AlphaFoldDB" id="A0A1I1TL96"/>
<sequence length="228" mass="26495">MARRKNYKRRRIILKNTFYLIRKNGMENVSFQMIAEKSGISKSLLQSYYPHKVKLTDDVVRNILNTLDKQVNRFNQTSDGTVGARTKAFLYTIAMLGIYDEGLKRIINEVFSSNDTLDNWSSMIEEWVRENQIFDEDYFNPHEVEYGIAFVITGIGRLYYNNNTQFNLSAEQLADYATSSLMYSFLHCTPDEINQALKKGHEIIASTDIKEIHHAIDTMFDDDKDIVC</sequence>
<reference evidence="6" key="2">
    <citation type="submission" date="2016-10" db="EMBL/GenBank/DDBJ databases">
        <authorList>
            <person name="de Groot N.N."/>
        </authorList>
    </citation>
    <scope>NUCLEOTIDE SEQUENCE [LARGE SCALE GENOMIC DNA]</scope>
    <source>
        <strain evidence="6">R-53102</strain>
    </source>
</reference>
<accession>A0A1I1TL96</accession>
<proteinExistence type="predicted"/>
<evidence type="ECO:0000313" key="8">
    <source>
        <dbReference type="Proteomes" id="UP000265862"/>
    </source>
</evidence>
<evidence type="ECO:0000313" key="9">
    <source>
        <dbReference type="Proteomes" id="UP000283380"/>
    </source>
</evidence>
<dbReference type="EMBL" id="FOMN01000010">
    <property type="protein sequence ID" value="SFD59307.1"/>
    <property type="molecule type" value="Genomic_DNA"/>
</dbReference>
<feature type="domain" description="HTH tetR-type" evidence="3">
    <location>
        <begin position="7"/>
        <end position="67"/>
    </location>
</feature>
<dbReference type="InterPro" id="IPR001647">
    <property type="entry name" value="HTH_TetR"/>
</dbReference>
<dbReference type="Gene3D" id="1.10.357.10">
    <property type="entry name" value="Tetracycline Repressor, domain 2"/>
    <property type="match status" value="1"/>
</dbReference>
<reference evidence="8 9" key="3">
    <citation type="submission" date="2018-07" db="EMBL/GenBank/DDBJ databases">
        <title>Genome sequences of six Lactobacillus spp. isolated from bumble bee guts.</title>
        <authorList>
            <person name="Motta E.V.S."/>
            <person name="Moran N.A."/>
        </authorList>
    </citation>
    <scope>NUCLEOTIDE SEQUENCE [LARGE SCALE GENOMIC DNA]</scope>
    <source>
        <strain evidence="4 9">BI-4G</strain>
        <strain evidence="5 8">OCC3</strain>
    </source>
</reference>
<dbReference type="Proteomes" id="UP000283380">
    <property type="component" value="Unassembled WGS sequence"/>
</dbReference>
<dbReference type="InterPro" id="IPR009057">
    <property type="entry name" value="Homeodomain-like_sf"/>
</dbReference>
<dbReference type="GO" id="GO:0003677">
    <property type="term" value="F:DNA binding"/>
    <property type="evidence" value="ECO:0007669"/>
    <property type="project" value="UniProtKB-UniRule"/>
</dbReference>
<protein>
    <submittedName>
        <fullName evidence="4">TetR/AcrR family transcriptional regulator</fullName>
    </submittedName>
    <submittedName>
        <fullName evidence="6">Transcriptional regulator, TetR family</fullName>
    </submittedName>
</protein>
<dbReference type="Proteomes" id="UP000199599">
    <property type="component" value="Unassembled WGS sequence"/>
</dbReference>